<accession>A0A5N6PCQ6</accession>
<evidence type="ECO:0000313" key="5">
    <source>
        <dbReference type="Proteomes" id="UP000326396"/>
    </source>
</evidence>
<gene>
    <name evidence="4" type="ORF">E3N88_10167</name>
</gene>
<feature type="domain" description="Reverse transcriptase/retrotransposon-derived protein RNase H-like" evidence="3">
    <location>
        <begin position="328"/>
        <end position="407"/>
    </location>
</feature>
<dbReference type="InterPro" id="IPR043502">
    <property type="entry name" value="DNA/RNA_pol_sf"/>
</dbReference>
<feature type="domain" description="Reverse transcriptase" evidence="2">
    <location>
        <begin position="197"/>
        <end position="256"/>
    </location>
</feature>
<dbReference type="Pfam" id="PF00078">
    <property type="entry name" value="RVT_1"/>
    <property type="match status" value="1"/>
</dbReference>
<dbReference type="InterPro" id="IPR000477">
    <property type="entry name" value="RT_dom"/>
</dbReference>
<keyword evidence="1" id="KW-0511">Multifunctional enzyme</keyword>
<evidence type="ECO:0000256" key="1">
    <source>
        <dbReference type="ARBA" id="ARBA00023268"/>
    </source>
</evidence>
<keyword evidence="5" id="KW-1185">Reference proteome</keyword>
<dbReference type="Gene3D" id="3.10.10.10">
    <property type="entry name" value="HIV Type 1 Reverse Transcriptase, subunit A, domain 1"/>
    <property type="match status" value="1"/>
</dbReference>
<dbReference type="PANTHER" id="PTHR37984">
    <property type="entry name" value="PROTEIN CBG26694"/>
    <property type="match status" value="1"/>
</dbReference>
<dbReference type="Gene3D" id="3.30.70.270">
    <property type="match status" value="2"/>
</dbReference>
<reference evidence="4 5" key="1">
    <citation type="submission" date="2019-05" db="EMBL/GenBank/DDBJ databases">
        <title>Mikania micrantha, genome provides insights into the molecular mechanism of rapid growth.</title>
        <authorList>
            <person name="Liu B."/>
        </authorList>
    </citation>
    <scope>NUCLEOTIDE SEQUENCE [LARGE SCALE GENOMIC DNA]</scope>
    <source>
        <strain evidence="4">NLD-2019</strain>
        <tissue evidence="4">Leaf</tissue>
    </source>
</reference>
<dbReference type="InterPro" id="IPR043128">
    <property type="entry name" value="Rev_trsase/Diguanyl_cyclase"/>
</dbReference>
<organism evidence="4 5">
    <name type="scientific">Mikania micrantha</name>
    <name type="common">bitter vine</name>
    <dbReference type="NCBI Taxonomy" id="192012"/>
    <lineage>
        <taxon>Eukaryota</taxon>
        <taxon>Viridiplantae</taxon>
        <taxon>Streptophyta</taxon>
        <taxon>Embryophyta</taxon>
        <taxon>Tracheophyta</taxon>
        <taxon>Spermatophyta</taxon>
        <taxon>Magnoliopsida</taxon>
        <taxon>eudicotyledons</taxon>
        <taxon>Gunneridae</taxon>
        <taxon>Pentapetalae</taxon>
        <taxon>asterids</taxon>
        <taxon>campanulids</taxon>
        <taxon>Asterales</taxon>
        <taxon>Asteraceae</taxon>
        <taxon>Asteroideae</taxon>
        <taxon>Heliantheae alliance</taxon>
        <taxon>Eupatorieae</taxon>
        <taxon>Mikania</taxon>
    </lineage>
</organism>
<evidence type="ECO:0000259" key="2">
    <source>
        <dbReference type="Pfam" id="PF00078"/>
    </source>
</evidence>
<dbReference type="SUPFAM" id="SSF56672">
    <property type="entry name" value="DNA/RNA polymerases"/>
    <property type="match status" value="1"/>
</dbReference>
<evidence type="ECO:0000313" key="4">
    <source>
        <dbReference type="EMBL" id="KAD6118896.1"/>
    </source>
</evidence>
<dbReference type="CDD" id="cd01647">
    <property type="entry name" value="RT_LTR"/>
    <property type="match status" value="1"/>
</dbReference>
<dbReference type="Pfam" id="PF17919">
    <property type="entry name" value="RT_RNaseH_2"/>
    <property type="match status" value="1"/>
</dbReference>
<sequence>MVRRLQATAIVVLTIRSSRLQATAIDDFNLGLIRFPVTWNIEFRLQFQSILGQSGMQLTIRFSALELKTDLSNSKINDDLVFDGKKYKFQGVVSGPQKSSTFQHLEVEVDNSFAVASELQSLITKYDKIFAEPTQLPPNRYHTHSITLLPNTTPPNIRPYRYPHSQKNEIEKQVQQLLTWGFIQPSTSPFSSPVLLVRKKDQSWRLCVDYRALNKIIVADNYPISNIDELLDELYGAKVFSKLDLRSGYYQVQVTMNLSKDMDQHIQHLETTLQLLQHHQFFAKLSKCCFGQTKVIFLGHVVTAEGVQVEEEKIYVVKSCPFQVQLNKSEAFNALKEDLMCAHVLRLPDFSKLFVVECDASSDGVGAILSQDEHPIAYFSKGFSPSNRFKSAYDRELLALILAIQNHKAGKENRGADALSRRPTAGELLTHSTAYCFELGDIREGLGRDPYTSDHSYQIRSYTHVFRIGSLCTESEFDYDLVRSGTSFWKVMVQRSIDDLVRRLEMRYNQQHLKVYKRRNRKSVKEADMDALFGNYWDPFGQPVVGTWGAV</sequence>
<dbReference type="AlphaFoldDB" id="A0A5N6PCQ6"/>
<dbReference type="Proteomes" id="UP000326396">
    <property type="component" value="Linkage Group LG13"/>
</dbReference>
<comment type="caution">
    <text evidence="4">The sequence shown here is derived from an EMBL/GenBank/DDBJ whole genome shotgun (WGS) entry which is preliminary data.</text>
</comment>
<dbReference type="EMBL" id="SZYD01000005">
    <property type="protein sequence ID" value="KAD6118896.1"/>
    <property type="molecule type" value="Genomic_DNA"/>
</dbReference>
<evidence type="ECO:0000259" key="3">
    <source>
        <dbReference type="Pfam" id="PF17919"/>
    </source>
</evidence>
<proteinExistence type="predicted"/>
<protein>
    <submittedName>
        <fullName evidence="4">Uncharacterized protein</fullName>
    </submittedName>
</protein>
<dbReference type="PANTHER" id="PTHR37984:SF5">
    <property type="entry name" value="PROTEIN NYNRIN-LIKE"/>
    <property type="match status" value="1"/>
</dbReference>
<dbReference type="OrthoDB" id="1909920at2759"/>
<dbReference type="GO" id="GO:0003824">
    <property type="term" value="F:catalytic activity"/>
    <property type="evidence" value="ECO:0007669"/>
    <property type="project" value="UniProtKB-KW"/>
</dbReference>
<dbReference type="InterPro" id="IPR041577">
    <property type="entry name" value="RT_RNaseH_2"/>
</dbReference>
<dbReference type="InterPro" id="IPR050951">
    <property type="entry name" value="Retrovirus_Pol_polyprotein"/>
</dbReference>
<name>A0A5N6PCQ6_9ASTR</name>